<feature type="compositionally biased region" description="Gly residues" evidence="1">
    <location>
        <begin position="375"/>
        <end position="396"/>
    </location>
</feature>
<feature type="compositionally biased region" description="Gly residues" evidence="1">
    <location>
        <begin position="283"/>
        <end position="307"/>
    </location>
</feature>
<gene>
    <name evidence="2" type="ORF">J5V16_09840</name>
</gene>
<feature type="compositionally biased region" description="Gly residues" evidence="1">
    <location>
        <begin position="315"/>
        <end position="328"/>
    </location>
</feature>
<reference evidence="2 3" key="1">
    <citation type="submission" date="2021-03" db="EMBL/GenBank/DDBJ databases">
        <title>Glycomyces sp. nov., a novel actinomycete isolated from soil.</title>
        <authorList>
            <person name="Yang X."/>
            <person name="Xu X."/>
        </authorList>
    </citation>
    <scope>NUCLEOTIDE SEQUENCE [LARGE SCALE GENOMIC DNA]</scope>
    <source>
        <strain evidence="2 3">NEAU-S30</strain>
    </source>
</reference>
<proteinExistence type="predicted"/>
<accession>A0ABS3U2X7</accession>
<feature type="compositionally biased region" description="Polar residues" evidence="1">
    <location>
        <begin position="204"/>
        <end position="213"/>
    </location>
</feature>
<feature type="compositionally biased region" description="Low complexity" evidence="1">
    <location>
        <begin position="329"/>
        <end position="340"/>
    </location>
</feature>
<feature type="compositionally biased region" description="Low complexity" evidence="1">
    <location>
        <begin position="220"/>
        <end position="236"/>
    </location>
</feature>
<feature type="compositionally biased region" description="Low complexity" evidence="1">
    <location>
        <begin position="429"/>
        <end position="444"/>
    </location>
</feature>
<evidence type="ECO:0000313" key="3">
    <source>
        <dbReference type="Proteomes" id="UP000681341"/>
    </source>
</evidence>
<evidence type="ECO:0000256" key="1">
    <source>
        <dbReference type="SAM" id="MobiDB-lite"/>
    </source>
</evidence>
<organism evidence="2 3">
    <name type="scientific">Glycomyces niveus</name>
    <dbReference type="NCBI Taxonomy" id="2820287"/>
    <lineage>
        <taxon>Bacteria</taxon>
        <taxon>Bacillati</taxon>
        <taxon>Actinomycetota</taxon>
        <taxon>Actinomycetes</taxon>
        <taxon>Glycomycetales</taxon>
        <taxon>Glycomycetaceae</taxon>
        <taxon>Glycomyces</taxon>
    </lineage>
</organism>
<keyword evidence="3" id="KW-1185">Reference proteome</keyword>
<dbReference type="Proteomes" id="UP000681341">
    <property type="component" value="Unassembled WGS sequence"/>
</dbReference>
<comment type="caution">
    <text evidence="2">The sequence shown here is derived from an EMBL/GenBank/DDBJ whole genome shotgun (WGS) entry which is preliminary data.</text>
</comment>
<evidence type="ECO:0008006" key="4">
    <source>
        <dbReference type="Google" id="ProtNLM"/>
    </source>
</evidence>
<evidence type="ECO:0000313" key="2">
    <source>
        <dbReference type="EMBL" id="MBO3733123.1"/>
    </source>
</evidence>
<protein>
    <recommendedName>
        <fullName evidence="4">PPE family domain-containing protein</fullName>
    </recommendedName>
</protein>
<sequence length="522" mass="53404">MAEPLGFAHYRDSYTDEQLWDMLVSQGNPQSVNLSTSIWRTARGSTAGVREALDAHLAELAEYWRGPASEEFQHRMRLVIQYSSAAEARMALAESEYLPGLAGKLAAAQSRAKGDNTLGESLDPATDITDAEVWMEEVKGLSREQIAALDPQTRTTYNNQHAAWRQARHDELAQTVADLGAQYADYTNGVFAEPAEPAPDGMPGNSTYQQPTTGVFAPTTVDSSSAPTGSSTNSSTLQPEAPVIGSNDDDDVADPWELPSYTDIDEPNGGLASGGTAPTAPVGGAGPIGGTPGTSGGTLPAGGGSLFGPGRPSSGTGGLPGRGTGSTLGRGPATTGPTRGSQPATPGRGGQPGTPGRGTSGRGGQPGTPTRGSTAGRGGQPGTPGRGTAGRTGTTGRGNPPGTPGRTGNTGRNSQPGAPGRGASGSNNGATSRGSGTRAGTSSGVGKNGSPGANSKRRNGESEDEETQAREAKYVQAEDIFTAPFDPAVGPAHEGAKHQRAWNKEYDAWKRRQEEDGGKDRA</sequence>
<feature type="region of interest" description="Disordered" evidence="1">
    <location>
        <begin position="192"/>
        <end position="501"/>
    </location>
</feature>
<feature type="compositionally biased region" description="Low complexity" evidence="1">
    <location>
        <begin position="397"/>
        <end position="412"/>
    </location>
</feature>
<name>A0ABS3U2X7_9ACTN</name>
<feature type="compositionally biased region" description="Gly residues" evidence="1">
    <location>
        <begin position="347"/>
        <end position="366"/>
    </location>
</feature>
<dbReference type="RefSeq" id="WP_208496003.1">
    <property type="nucleotide sequence ID" value="NZ_JAGFNP010000004.1"/>
</dbReference>
<dbReference type="EMBL" id="JAGFNP010000004">
    <property type="protein sequence ID" value="MBO3733123.1"/>
    <property type="molecule type" value="Genomic_DNA"/>
</dbReference>